<organism evidence="1 2">
    <name type="scientific">Adineta steineri</name>
    <dbReference type="NCBI Taxonomy" id="433720"/>
    <lineage>
        <taxon>Eukaryota</taxon>
        <taxon>Metazoa</taxon>
        <taxon>Spiralia</taxon>
        <taxon>Gnathifera</taxon>
        <taxon>Rotifera</taxon>
        <taxon>Eurotatoria</taxon>
        <taxon>Bdelloidea</taxon>
        <taxon>Adinetida</taxon>
        <taxon>Adinetidae</taxon>
        <taxon>Adineta</taxon>
    </lineage>
</organism>
<accession>A0A814Q9L7</accession>
<name>A0A814Q9L7_9BILA</name>
<dbReference type="EMBL" id="CAJNOM010000135">
    <property type="protein sequence ID" value="CAF1117285.1"/>
    <property type="molecule type" value="Genomic_DNA"/>
</dbReference>
<sequence>MISELKRLKERVEENYPLVHDEKQKQQLKLEVQIAENLIEYVGSYYNEQMDISVKAVESAGATASKQLLNNTIIFSSITKSLDDTEEDSELDNDDKLDYGYLEFQYSSQVDVV</sequence>
<dbReference type="Proteomes" id="UP000663832">
    <property type="component" value="Unassembled WGS sequence"/>
</dbReference>
<dbReference type="AlphaFoldDB" id="A0A814Q9L7"/>
<reference evidence="1" key="1">
    <citation type="submission" date="2021-02" db="EMBL/GenBank/DDBJ databases">
        <authorList>
            <person name="Nowell W R."/>
        </authorList>
    </citation>
    <scope>NUCLEOTIDE SEQUENCE</scope>
</reference>
<proteinExistence type="predicted"/>
<evidence type="ECO:0000313" key="1">
    <source>
        <dbReference type="EMBL" id="CAF1117285.1"/>
    </source>
</evidence>
<protein>
    <submittedName>
        <fullName evidence="1">Uncharacterized protein</fullName>
    </submittedName>
</protein>
<keyword evidence="2" id="KW-1185">Reference proteome</keyword>
<evidence type="ECO:0000313" key="2">
    <source>
        <dbReference type="Proteomes" id="UP000663832"/>
    </source>
</evidence>
<comment type="caution">
    <text evidence="1">The sequence shown here is derived from an EMBL/GenBank/DDBJ whole genome shotgun (WGS) entry which is preliminary data.</text>
</comment>
<gene>
    <name evidence="1" type="ORF">QVE165_LOCUS21191</name>
</gene>